<evidence type="ECO:0000313" key="2">
    <source>
        <dbReference type="Proteomes" id="UP000807504"/>
    </source>
</evidence>
<proteinExistence type="predicted"/>
<comment type="caution">
    <text evidence="1">The sequence shown here is derived from an EMBL/GenBank/DDBJ whole genome shotgun (WGS) entry which is preliminary data.</text>
</comment>
<name>A0A8T0FVP8_ARGBR</name>
<keyword evidence="2" id="KW-1185">Reference proteome</keyword>
<sequence>MRVVERSESLDESELGDLWSNQEQAEVLEILEIQKRQKLQEFSAIPTEDPKGVLPLKNASVPLLFFQCVPKGVQLNEVR</sequence>
<protein>
    <submittedName>
        <fullName evidence="1">Uncharacterized protein</fullName>
    </submittedName>
</protein>
<accession>A0A8T0FVP8</accession>
<reference evidence="1" key="2">
    <citation type="submission" date="2020-06" db="EMBL/GenBank/DDBJ databases">
        <authorList>
            <person name="Sheffer M."/>
        </authorList>
    </citation>
    <scope>NUCLEOTIDE SEQUENCE</scope>
</reference>
<organism evidence="1 2">
    <name type="scientific">Argiope bruennichi</name>
    <name type="common">Wasp spider</name>
    <name type="synonym">Aranea bruennichi</name>
    <dbReference type="NCBI Taxonomy" id="94029"/>
    <lineage>
        <taxon>Eukaryota</taxon>
        <taxon>Metazoa</taxon>
        <taxon>Ecdysozoa</taxon>
        <taxon>Arthropoda</taxon>
        <taxon>Chelicerata</taxon>
        <taxon>Arachnida</taxon>
        <taxon>Araneae</taxon>
        <taxon>Araneomorphae</taxon>
        <taxon>Entelegynae</taxon>
        <taxon>Araneoidea</taxon>
        <taxon>Araneidae</taxon>
        <taxon>Argiope</taxon>
    </lineage>
</organism>
<dbReference type="EMBL" id="JABXBU010000002">
    <property type="protein sequence ID" value="KAF8794355.1"/>
    <property type="molecule type" value="Genomic_DNA"/>
</dbReference>
<dbReference type="AlphaFoldDB" id="A0A8T0FVP8"/>
<dbReference type="Proteomes" id="UP000807504">
    <property type="component" value="Unassembled WGS sequence"/>
</dbReference>
<gene>
    <name evidence="1" type="ORF">HNY73_002344</name>
</gene>
<evidence type="ECO:0000313" key="1">
    <source>
        <dbReference type="EMBL" id="KAF8794355.1"/>
    </source>
</evidence>
<reference evidence="1" key="1">
    <citation type="journal article" date="2020" name="bioRxiv">
        <title>Chromosome-level reference genome of the European wasp spider Argiope bruennichi: a resource for studies on range expansion and evolutionary adaptation.</title>
        <authorList>
            <person name="Sheffer M.M."/>
            <person name="Hoppe A."/>
            <person name="Krehenwinkel H."/>
            <person name="Uhl G."/>
            <person name="Kuss A.W."/>
            <person name="Jensen L."/>
            <person name="Jensen C."/>
            <person name="Gillespie R.G."/>
            <person name="Hoff K.J."/>
            <person name="Prost S."/>
        </authorList>
    </citation>
    <scope>NUCLEOTIDE SEQUENCE</scope>
</reference>